<gene>
    <name evidence="2" type="ORF">AA0114_g6724</name>
</gene>
<evidence type="ECO:0000313" key="2">
    <source>
        <dbReference type="EMBL" id="RYN49044.1"/>
    </source>
</evidence>
<dbReference type="AlphaFoldDB" id="A0A4Q4MF35"/>
<dbReference type="Pfam" id="PF06985">
    <property type="entry name" value="HET"/>
    <property type="match status" value="1"/>
</dbReference>
<dbReference type="Proteomes" id="UP000292402">
    <property type="component" value="Unassembled WGS sequence"/>
</dbReference>
<dbReference type="PANTHER" id="PTHR33112:SF10">
    <property type="entry name" value="TOL"/>
    <property type="match status" value="1"/>
</dbReference>
<feature type="domain" description="Heterokaryon incompatibility" evidence="1">
    <location>
        <begin position="227"/>
        <end position="383"/>
    </location>
</feature>
<comment type="caution">
    <text evidence="2">The sequence shown here is derived from an EMBL/GenBank/DDBJ whole genome shotgun (WGS) entry which is preliminary data.</text>
</comment>
<protein>
    <recommendedName>
        <fullName evidence="1">Heterokaryon incompatibility domain-containing protein</fullName>
    </recommendedName>
</protein>
<accession>A0A4Q4MF35</accession>
<evidence type="ECO:0000313" key="3">
    <source>
        <dbReference type="Proteomes" id="UP000292402"/>
    </source>
</evidence>
<dbReference type="InterPro" id="IPR010730">
    <property type="entry name" value="HET"/>
</dbReference>
<organism evidence="2 3">
    <name type="scientific">Alternaria tenuissima</name>
    <dbReference type="NCBI Taxonomy" id="119927"/>
    <lineage>
        <taxon>Eukaryota</taxon>
        <taxon>Fungi</taxon>
        <taxon>Dikarya</taxon>
        <taxon>Ascomycota</taxon>
        <taxon>Pezizomycotina</taxon>
        <taxon>Dothideomycetes</taxon>
        <taxon>Pleosporomycetidae</taxon>
        <taxon>Pleosporales</taxon>
        <taxon>Pleosporineae</taxon>
        <taxon>Pleosporaceae</taxon>
        <taxon>Alternaria</taxon>
        <taxon>Alternaria sect. Alternaria</taxon>
        <taxon>Alternaria alternata complex</taxon>
    </lineage>
</organism>
<reference evidence="3" key="1">
    <citation type="journal article" date="2019" name="bioRxiv">
        <title>Genomics, evolutionary history and diagnostics of the Alternaria alternata species group including apple and Asian pear pathotypes.</title>
        <authorList>
            <person name="Armitage A.D."/>
            <person name="Cockerton H.M."/>
            <person name="Sreenivasaprasad S."/>
            <person name="Woodhall J.W."/>
            <person name="Lane C.R."/>
            <person name="Harrison R.J."/>
            <person name="Clarkson J.P."/>
        </authorList>
    </citation>
    <scope>NUCLEOTIDE SEQUENCE [LARGE SCALE GENOMIC DNA]</scope>
    <source>
        <strain evidence="3">FERA 1082</strain>
    </source>
</reference>
<dbReference type="EMBL" id="PDXA01000021">
    <property type="protein sequence ID" value="RYN49044.1"/>
    <property type="molecule type" value="Genomic_DNA"/>
</dbReference>
<sequence length="714" mass="81311">MAYFVRVHEPLRMDTTTFHTSKLFVSSDQVLCGPCQRLLSGRNTLLRTEETNGKLYFTHHATPESFQEALALSCGICRRLQVEIDRDLRHRSRGPFQVAPTEYVTQFEADREERMSLWFICNGSYVPLHLVPEKDTNLSQGHLPAHSGLLDVDTSLTADNTGSEACISFALSQLRRCRATHTECWKIRQSRQEVSAFVPTRVLDVGYAEASTICLLQNEDCVKMMPYIALSHCWGGSQPFKLTRATVARLRAGIQLTDLPKTFQDAIYVARKMQIQYLWIDSLCIIQDDPEDWQREAARMREVYSQAVCCIAASAAQNSDAGLFFNRDPQALLSMRVETSRDRLHGQNTREPLVAYTVIPDVNTPEQILNTAPLNKRAWVAQERYLSTGIFHFTQELIYWECHEELTSEQNPGHNYHSERRSYSPDGFIGRGLKWWVNDYKIKMIPKTSGTIETDLDYLFRIYEYWCAFRRSYSGLALTMAKDILVALNGVAQDVAGAMNDTLVAGLWRGRFIEDMCWARKPIPISSYSAEKALRSTVWRAPTWSWASISHPVERWVPWSGINTKSKPAYDMAAIETLLVDQRPSGELVHASMTLRCRPILIFPPESAALTWEPYDNTMILDDTTKWDLDDLGCEVSLVVLRHCCYGSVGEGYVQGILITPSRTQSGSYERVGSFAIEADSRMLIYTDFDKKTPILRSILDGYHKTQETMIDLV</sequence>
<dbReference type="PANTHER" id="PTHR33112">
    <property type="entry name" value="DOMAIN PROTEIN, PUTATIVE-RELATED"/>
    <property type="match status" value="1"/>
</dbReference>
<name>A0A4Q4MF35_9PLEO</name>
<evidence type="ECO:0000259" key="1">
    <source>
        <dbReference type="Pfam" id="PF06985"/>
    </source>
</evidence>
<proteinExistence type="predicted"/>